<gene>
    <name evidence="1" type="ORF">ED208_06875</name>
</gene>
<proteinExistence type="predicted"/>
<dbReference type="Proteomes" id="UP000282106">
    <property type="component" value="Unassembled WGS sequence"/>
</dbReference>
<dbReference type="AlphaFoldDB" id="A0A3N0VH98"/>
<evidence type="ECO:0000313" key="1">
    <source>
        <dbReference type="EMBL" id="ROH92085.1"/>
    </source>
</evidence>
<name>A0A3N0VH98_9GAMM</name>
<evidence type="ECO:0000313" key="2">
    <source>
        <dbReference type="Proteomes" id="UP000282106"/>
    </source>
</evidence>
<reference evidence="1 2" key="1">
    <citation type="submission" date="2018-10" db="EMBL/GenBank/DDBJ databases">
        <authorList>
            <person name="Chen W.-M."/>
        </authorList>
    </citation>
    <scope>NUCLEOTIDE SEQUENCE [LARGE SCALE GENOMIC DNA]</scope>
    <source>
        <strain evidence="1 2">THS-13</strain>
    </source>
</reference>
<sequence>MIRLLFLALLIFIAWQLLRRWLAQQRSGPQAPPSGFSAEPESLVRCERCGIRIPASQVAAVRANCRQCGNDQPGG</sequence>
<comment type="caution">
    <text evidence="1">The sequence shown here is derived from an EMBL/GenBank/DDBJ whole genome shotgun (WGS) entry which is preliminary data.</text>
</comment>
<organism evidence="1 2">
    <name type="scientific">Stagnimonas aquatica</name>
    <dbReference type="NCBI Taxonomy" id="2689987"/>
    <lineage>
        <taxon>Bacteria</taxon>
        <taxon>Pseudomonadati</taxon>
        <taxon>Pseudomonadota</taxon>
        <taxon>Gammaproteobacteria</taxon>
        <taxon>Nevskiales</taxon>
        <taxon>Nevskiaceae</taxon>
        <taxon>Stagnimonas</taxon>
    </lineage>
</organism>
<dbReference type="EMBL" id="RJVO01000002">
    <property type="protein sequence ID" value="ROH92085.1"/>
    <property type="molecule type" value="Genomic_DNA"/>
</dbReference>
<accession>A0A3N0VH98</accession>
<protein>
    <submittedName>
        <fullName evidence="1">Uncharacterized protein</fullName>
    </submittedName>
</protein>
<keyword evidence="2" id="KW-1185">Reference proteome</keyword>
<dbReference type="RefSeq" id="WP_123211128.1">
    <property type="nucleotide sequence ID" value="NZ_RJVO01000002.1"/>
</dbReference>
<dbReference type="InParanoid" id="A0A3N0VH98"/>